<reference evidence="2" key="1">
    <citation type="submission" date="2014-11" db="EMBL/GenBank/DDBJ databases">
        <authorList>
            <person name="Geib S."/>
        </authorList>
    </citation>
    <scope>NUCLEOTIDE SEQUENCE</scope>
</reference>
<organism evidence="2">
    <name type="scientific">Zeugodacus cucurbitae</name>
    <name type="common">Melon fruit fly</name>
    <name type="synonym">Bactrocera cucurbitae</name>
    <dbReference type="NCBI Taxonomy" id="28588"/>
    <lineage>
        <taxon>Eukaryota</taxon>
        <taxon>Metazoa</taxon>
        <taxon>Ecdysozoa</taxon>
        <taxon>Arthropoda</taxon>
        <taxon>Hexapoda</taxon>
        <taxon>Insecta</taxon>
        <taxon>Pterygota</taxon>
        <taxon>Neoptera</taxon>
        <taxon>Endopterygota</taxon>
        <taxon>Diptera</taxon>
        <taxon>Brachycera</taxon>
        <taxon>Muscomorpha</taxon>
        <taxon>Tephritoidea</taxon>
        <taxon>Tephritidae</taxon>
        <taxon>Zeugodacus</taxon>
        <taxon>Zeugodacus</taxon>
    </lineage>
</organism>
<reference evidence="2" key="2">
    <citation type="journal article" date="2015" name="Gigascience">
        <title>Reconstructing a comprehensive transcriptome assembly of a white-pupal translocated strain of the pest fruit fly Bactrocera cucurbitae.</title>
        <authorList>
            <person name="Sim S.B."/>
            <person name="Calla B."/>
            <person name="Hall B."/>
            <person name="DeRego T."/>
            <person name="Geib S.M."/>
        </authorList>
    </citation>
    <scope>NUCLEOTIDE SEQUENCE</scope>
</reference>
<dbReference type="AlphaFoldDB" id="A0A0A1WP89"/>
<evidence type="ECO:0000256" key="1">
    <source>
        <dbReference type="SAM" id="MobiDB-lite"/>
    </source>
</evidence>
<protein>
    <submittedName>
        <fullName evidence="2">Extracellular matrix-binding protein ebh</fullName>
    </submittedName>
</protein>
<accession>A0A0A1WP89</accession>
<sequence>MSAEVASYPTSMPATPPPTPANFKSDEPKIYISSAKLELKLSAVQAQANNYVWHTQVVQPAVEVEEEVQEELVTETAAQKPVEAVNHDLYTPTKRHGEKPGTLAATLYDFMDVERYHSERNQLANKAVNNVLESTDV</sequence>
<feature type="compositionally biased region" description="Low complexity" evidence="1">
    <location>
        <begin position="1"/>
        <end position="13"/>
    </location>
</feature>
<name>A0A0A1WP89_ZEUCU</name>
<proteinExistence type="predicted"/>
<evidence type="ECO:0000313" key="2">
    <source>
        <dbReference type="EMBL" id="JAD00290.1"/>
    </source>
</evidence>
<feature type="region of interest" description="Disordered" evidence="1">
    <location>
        <begin position="1"/>
        <end position="25"/>
    </location>
</feature>
<gene>
    <name evidence="2" type="primary">ebh</name>
    <name evidence="2" type="ORF">g.13514</name>
</gene>
<dbReference type="EMBL" id="GBXI01014002">
    <property type="protein sequence ID" value="JAD00290.1"/>
    <property type="molecule type" value="Transcribed_RNA"/>
</dbReference>